<name>A0A1B3XSD7_9BACI</name>
<proteinExistence type="predicted"/>
<evidence type="ECO:0000313" key="2">
    <source>
        <dbReference type="Proteomes" id="UP000077926"/>
    </source>
</evidence>
<dbReference type="Proteomes" id="UP000077926">
    <property type="component" value="Chromosome"/>
</dbReference>
<evidence type="ECO:0000313" key="1">
    <source>
        <dbReference type="EMBL" id="AOH56130.1"/>
    </source>
</evidence>
<sequence>MLSPFWGVTREFGIYIEFYAGFRETQPARMVKDRIWMREPMLWNGAVKLKIKQDRLLLESIL</sequence>
<organism evidence="1 2">
    <name type="scientific">Peribacillus muralis</name>
    <dbReference type="NCBI Taxonomy" id="264697"/>
    <lineage>
        <taxon>Bacteria</taxon>
        <taxon>Bacillati</taxon>
        <taxon>Bacillota</taxon>
        <taxon>Bacilli</taxon>
        <taxon>Bacillales</taxon>
        <taxon>Bacillaceae</taxon>
        <taxon>Peribacillus</taxon>
    </lineage>
</organism>
<accession>A0A1B3XSD7</accession>
<dbReference type="AlphaFoldDB" id="A0A1B3XSD7"/>
<reference evidence="1 2" key="1">
    <citation type="submission" date="2016-08" db="EMBL/GenBank/DDBJ databases">
        <title>Complete genome sequence of Bacillus muralis G25-68, a strain with toxicity to nematodes.</title>
        <authorList>
            <person name="Zheng Z."/>
        </authorList>
    </citation>
    <scope>NUCLEOTIDE SEQUENCE [LARGE SCALE GENOMIC DNA]</scope>
    <source>
        <strain evidence="1 2">G25-68</strain>
    </source>
</reference>
<protein>
    <submittedName>
        <fullName evidence="1">Uncharacterized protein</fullName>
    </submittedName>
</protein>
<dbReference type="KEGG" id="bmur:ABE28_017340"/>
<dbReference type="EMBL" id="CP017080">
    <property type="protein sequence ID" value="AOH56130.1"/>
    <property type="molecule type" value="Genomic_DNA"/>
</dbReference>
<keyword evidence="2" id="KW-1185">Reference proteome</keyword>
<gene>
    <name evidence="1" type="ORF">ABE28_017340</name>
</gene>